<dbReference type="KEGG" id="cpho:CPHO_00775"/>
<name>A0A1L7D165_9CORY</name>
<dbReference type="Proteomes" id="UP000185491">
    <property type="component" value="Chromosome"/>
</dbReference>
<keyword evidence="3" id="KW-1185">Reference proteome</keyword>
<evidence type="ECO:0000313" key="2">
    <source>
        <dbReference type="EMBL" id="APT91701.1"/>
    </source>
</evidence>
<accession>A0A1L7D165</accession>
<feature type="transmembrane region" description="Helical" evidence="1">
    <location>
        <begin position="61"/>
        <end position="80"/>
    </location>
</feature>
<protein>
    <recommendedName>
        <fullName evidence="4">Holin</fullName>
    </recommendedName>
</protein>
<proteinExistence type="predicted"/>
<evidence type="ECO:0000256" key="1">
    <source>
        <dbReference type="SAM" id="Phobius"/>
    </source>
</evidence>
<feature type="transmembrane region" description="Helical" evidence="1">
    <location>
        <begin position="6"/>
        <end position="22"/>
    </location>
</feature>
<evidence type="ECO:0008006" key="4">
    <source>
        <dbReference type="Google" id="ProtNLM"/>
    </source>
</evidence>
<evidence type="ECO:0000313" key="3">
    <source>
        <dbReference type="Proteomes" id="UP000185491"/>
    </source>
</evidence>
<keyword evidence="1" id="KW-1133">Transmembrane helix</keyword>
<keyword evidence="1" id="KW-0812">Transmembrane</keyword>
<organism evidence="2 3">
    <name type="scientific">Corynebacterium phocae</name>
    <dbReference type="NCBI Taxonomy" id="161895"/>
    <lineage>
        <taxon>Bacteria</taxon>
        <taxon>Bacillati</taxon>
        <taxon>Actinomycetota</taxon>
        <taxon>Actinomycetes</taxon>
        <taxon>Mycobacteriales</taxon>
        <taxon>Corynebacteriaceae</taxon>
        <taxon>Corynebacterium</taxon>
    </lineage>
</organism>
<gene>
    <name evidence="2" type="ORF">CPHO_00775</name>
</gene>
<feature type="transmembrane region" description="Helical" evidence="1">
    <location>
        <begin position="34"/>
        <end position="55"/>
    </location>
</feature>
<reference evidence="2 3" key="1">
    <citation type="submission" date="2014-08" db="EMBL/GenBank/DDBJ databases">
        <title>Complete genome sequence of Corynebacterium phocae M408/89/1(T)(=DSM 44612(T)), isolated from the common seal (Phoca vitulina).</title>
        <authorList>
            <person name="Ruckert C."/>
            <person name="Albersmeier A."/>
            <person name="Winkler A."/>
            <person name="Kalinowski J."/>
        </authorList>
    </citation>
    <scope>NUCLEOTIDE SEQUENCE [LARGE SCALE GENOMIC DNA]</scope>
    <source>
        <strain evidence="2 3">M408/89/1</strain>
    </source>
</reference>
<dbReference type="STRING" id="161895.CPHO_00775"/>
<keyword evidence="1" id="KW-0472">Membrane</keyword>
<sequence length="89" mass="9962">MPDLSLVLVIAFTVITVWTAWSSYRSSQSAVKQLFNLAVTFLVNAFLGVVTPWYASVPIMWWYLLVAATAAYAATTTFSLTRRRETPNP</sequence>
<dbReference type="EMBL" id="CP009249">
    <property type="protein sequence ID" value="APT91701.1"/>
    <property type="molecule type" value="Genomic_DNA"/>
</dbReference>
<dbReference type="AlphaFoldDB" id="A0A1L7D165"/>